<comment type="caution">
    <text evidence="4">The sequence shown here is derived from an EMBL/GenBank/DDBJ whole genome shotgun (WGS) entry which is preliminary data.</text>
</comment>
<reference evidence="5" key="1">
    <citation type="journal article" date="2019" name="Int. J. Syst. Evol. Microbiol.">
        <title>The Global Catalogue of Microorganisms (GCM) 10K type strain sequencing project: providing services to taxonomists for standard genome sequencing and annotation.</title>
        <authorList>
            <consortium name="The Broad Institute Genomics Platform"/>
            <consortium name="The Broad Institute Genome Sequencing Center for Infectious Disease"/>
            <person name="Wu L."/>
            <person name="Ma J."/>
        </authorList>
    </citation>
    <scope>NUCLEOTIDE SEQUENCE [LARGE SCALE GENOMIC DNA]</scope>
    <source>
        <strain evidence="5">JCM 17066</strain>
    </source>
</reference>
<dbReference type="InterPro" id="IPR050595">
    <property type="entry name" value="Bact_response_regulator"/>
</dbReference>
<evidence type="ECO:0000256" key="2">
    <source>
        <dbReference type="PROSITE-ProRule" id="PRU00169"/>
    </source>
</evidence>
<dbReference type="Gene3D" id="3.40.50.2300">
    <property type="match status" value="1"/>
</dbReference>
<sequence length="121" mass="13004">MAKTILVVDDSAVMRQLISTALAEAEYHILLAADGQAAVKQAEQRAADLVLTDWNMPVMGGNQLIRALRHLPSYAKTPILVLTTEASDAEKAEARQAGASGWLRKPIEPSTLLEVVGSLLQ</sequence>
<organism evidence="4 5">
    <name type="scientific">Paraherbaspirillum soli</name>
    <dbReference type="NCBI Taxonomy" id="631222"/>
    <lineage>
        <taxon>Bacteria</taxon>
        <taxon>Pseudomonadati</taxon>
        <taxon>Pseudomonadota</taxon>
        <taxon>Betaproteobacteria</taxon>
        <taxon>Burkholderiales</taxon>
        <taxon>Oxalobacteraceae</taxon>
        <taxon>Paraherbaspirillum</taxon>
    </lineage>
</organism>
<feature type="modified residue" description="4-aspartylphosphate" evidence="2">
    <location>
        <position position="53"/>
    </location>
</feature>
<dbReference type="InterPro" id="IPR011006">
    <property type="entry name" value="CheY-like_superfamily"/>
</dbReference>
<dbReference type="RefSeq" id="WP_378999730.1">
    <property type="nucleotide sequence ID" value="NZ_JBHSMT010000029.1"/>
</dbReference>
<dbReference type="InterPro" id="IPR001789">
    <property type="entry name" value="Sig_transdc_resp-reg_receiver"/>
</dbReference>
<proteinExistence type="predicted"/>
<evidence type="ECO:0000256" key="1">
    <source>
        <dbReference type="ARBA" id="ARBA00022553"/>
    </source>
</evidence>
<gene>
    <name evidence="4" type="ORF">ACFPM8_18545</name>
</gene>
<dbReference type="SMART" id="SM00448">
    <property type="entry name" value="REC"/>
    <property type="match status" value="1"/>
</dbReference>
<dbReference type="Proteomes" id="UP001596045">
    <property type="component" value="Unassembled WGS sequence"/>
</dbReference>
<accession>A0ABW0MCM1</accession>
<evidence type="ECO:0000313" key="4">
    <source>
        <dbReference type="EMBL" id="MFC5475964.1"/>
    </source>
</evidence>
<name>A0ABW0MCM1_9BURK</name>
<dbReference type="PROSITE" id="PS50110">
    <property type="entry name" value="RESPONSE_REGULATORY"/>
    <property type="match status" value="1"/>
</dbReference>
<dbReference type="SUPFAM" id="SSF52172">
    <property type="entry name" value="CheY-like"/>
    <property type="match status" value="1"/>
</dbReference>
<keyword evidence="1 2" id="KW-0597">Phosphoprotein</keyword>
<feature type="domain" description="Response regulatory" evidence="3">
    <location>
        <begin position="4"/>
        <end position="120"/>
    </location>
</feature>
<evidence type="ECO:0000313" key="5">
    <source>
        <dbReference type="Proteomes" id="UP001596045"/>
    </source>
</evidence>
<keyword evidence="5" id="KW-1185">Reference proteome</keyword>
<dbReference type="Pfam" id="PF00072">
    <property type="entry name" value="Response_reg"/>
    <property type="match status" value="1"/>
</dbReference>
<dbReference type="PANTHER" id="PTHR44591">
    <property type="entry name" value="STRESS RESPONSE REGULATOR PROTEIN 1"/>
    <property type="match status" value="1"/>
</dbReference>
<evidence type="ECO:0000259" key="3">
    <source>
        <dbReference type="PROSITE" id="PS50110"/>
    </source>
</evidence>
<dbReference type="PANTHER" id="PTHR44591:SF25">
    <property type="entry name" value="CHEMOTAXIS TWO-COMPONENT RESPONSE REGULATOR"/>
    <property type="match status" value="1"/>
</dbReference>
<dbReference type="EMBL" id="JBHSMT010000029">
    <property type="protein sequence ID" value="MFC5475964.1"/>
    <property type="molecule type" value="Genomic_DNA"/>
</dbReference>
<protein>
    <submittedName>
        <fullName evidence="4">Response regulator</fullName>
    </submittedName>
</protein>